<evidence type="ECO:0000313" key="3">
    <source>
        <dbReference type="Proteomes" id="UP000009882"/>
    </source>
</evidence>
<dbReference type="AlphaFoldDB" id="K9FX71"/>
<proteinExistence type="predicted"/>
<evidence type="ECO:0000256" key="1">
    <source>
        <dbReference type="SAM" id="MobiDB-lite"/>
    </source>
</evidence>
<dbReference type="EMBL" id="AKCT01000167">
    <property type="protein sequence ID" value="EKV13157.1"/>
    <property type="molecule type" value="Genomic_DNA"/>
</dbReference>
<comment type="caution">
    <text evidence="2">The sequence shown here is derived from an EMBL/GenBank/DDBJ whole genome shotgun (WGS) entry which is preliminary data.</text>
</comment>
<dbReference type="OrthoDB" id="10643380at2759"/>
<protein>
    <submittedName>
        <fullName evidence="2">Uncharacterized protein</fullName>
    </submittedName>
</protein>
<sequence>MYIELNRKLSGFVLVVLRHRWDTVRLQPHTILPHRSTHDHHNPNPDMRQLTNPAVDTSDGRIKPTPQTPYTPYTPTLPSRDVIAIDTHVPQSRAKRS</sequence>
<keyword evidence="3" id="KW-1185">Reference proteome</keyword>
<evidence type="ECO:0000313" key="2">
    <source>
        <dbReference type="EMBL" id="EKV13157.1"/>
    </source>
</evidence>
<dbReference type="InParanoid" id="K9FX71"/>
<feature type="region of interest" description="Disordered" evidence="1">
    <location>
        <begin position="32"/>
        <end position="97"/>
    </location>
</feature>
<dbReference type="HOGENOM" id="CLU_2347381_0_0_1"/>
<organism evidence="2 3">
    <name type="scientific">Penicillium digitatum (strain PHI26 / CECT 20796)</name>
    <name type="common">Green mold</name>
    <dbReference type="NCBI Taxonomy" id="1170229"/>
    <lineage>
        <taxon>Eukaryota</taxon>
        <taxon>Fungi</taxon>
        <taxon>Dikarya</taxon>
        <taxon>Ascomycota</taxon>
        <taxon>Pezizomycotina</taxon>
        <taxon>Eurotiomycetes</taxon>
        <taxon>Eurotiomycetidae</taxon>
        <taxon>Eurotiales</taxon>
        <taxon>Aspergillaceae</taxon>
        <taxon>Penicillium</taxon>
    </lineage>
</organism>
<gene>
    <name evidence="2" type="ORF">PDIG_39710</name>
</gene>
<accession>K9FX71</accession>
<name>K9FX71_PEND2</name>
<reference evidence="3" key="1">
    <citation type="journal article" date="2012" name="BMC Genomics">
        <title>Genome sequence of the necrotrophic fungus Penicillium digitatum, the main postharvest pathogen of citrus.</title>
        <authorList>
            <person name="Marcet-Houben M."/>
            <person name="Ballester A.-R."/>
            <person name="de la Fuente B."/>
            <person name="Harries E."/>
            <person name="Marcos J.F."/>
            <person name="Gonzalez-Candelas L."/>
            <person name="Gabaldon T."/>
        </authorList>
    </citation>
    <scope>NUCLEOTIDE SEQUENCE [LARGE SCALE GENOMIC DNA]</scope>
    <source>
        <strain evidence="3">PHI26 / CECT 20796</strain>
    </source>
</reference>
<feature type="compositionally biased region" description="Low complexity" evidence="1">
    <location>
        <begin position="64"/>
        <end position="76"/>
    </location>
</feature>
<dbReference type="Proteomes" id="UP000009882">
    <property type="component" value="Unassembled WGS sequence"/>
</dbReference>